<dbReference type="InterPro" id="IPR005358">
    <property type="entry name" value="Puta_zinc/iron-chelating_dom"/>
</dbReference>
<dbReference type="AlphaFoldDB" id="Q1K228"/>
<proteinExistence type="predicted"/>
<reference evidence="1" key="2">
    <citation type="submission" date="2006-05" db="EMBL/GenBank/DDBJ databases">
        <title>Sequencing of the draft genome and assembly of Desulfuromonas acetoxidans DSM 684.</title>
        <authorList>
            <consortium name="US DOE Joint Genome Institute (JGI-PGF)"/>
            <person name="Copeland A."/>
            <person name="Lucas S."/>
            <person name="Lapidus A."/>
            <person name="Barry K."/>
            <person name="Detter J.C."/>
            <person name="Glavina del Rio T."/>
            <person name="Hammon N."/>
            <person name="Israni S."/>
            <person name="Dalin E."/>
            <person name="Tice H."/>
            <person name="Bruce D."/>
            <person name="Pitluck S."/>
            <person name="Richardson P."/>
        </authorList>
    </citation>
    <scope>NUCLEOTIDE SEQUENCE [LARGE SCALE GENOMIC DNA]</scope>
    <source>
        <strain evidence="1">DSM 684</strain>
    </source>
</reference>
<keyword evidence="2" id="KW-1185">Reference proteome</keyword>
<name>Q1K228_DESA6</name>
<evidence type="ECO:0000313" key="2">
    <source>
        <dbReference type="Proteomes" id="UP000005695"/>
    </source>
</evidence>
<evidence type="ECO:0000313" key="1">
    <source>
        <dbReference type="EMBL" id="EAT16611.1"/>
    </source>
</evidence>
<dbReference type="OrthoDB" id="275146at2"/>
<protein>
    <recommendedName>
        <fullName evidence="3">YkgJ family cysteine cluster protein</fullName>
    </recommendedName>
</protein>
<comment type="caution">
    <text evidence="1">The sequence shown here is derived from an EMBL/GenBank/DDBJ whole genome shotgun (WGS) entry which is preliminary data.</text>
</comment>
<dbReference type="EMBL" id="AAEW02000004">
    <property type="protein sequence ID" value="EAT16611.1"/>
    <property type="molecule type" value="Genomic_DNA"/>
</dbReference>
<reference evidence="1" key="1">
    <citation type="submission" date="2006-05" db="EMBL/GenBank/DDBJ databases">
        <title>Annotation of the draft genome assembly of Desulfuromonas acetoxidans DSM 684.</title>
        <authorList>
            <consortium name="US DOE Joint Genome Institute (JGI-ORNL)"/>
            <person name="Larimer F."/>
            <person name="Land M."/>
            <person name="Hauser L."/>
        </authorList>
    </citation>
    <scope>NUCLEOTIDE SEQUENCE [LARGE SCALE GENOMIC DNA]</scope>
    <source>
        <strain evidence="1">DSM 684</strain>
    </source>
</reference>
<accession>Q1K228</accession>
<sequence length="142" mass="16524">MISIAGWWRHLRLRLTGKELILTGKCRQCGACCRRLQLEQSRRWLRSHRAFKRLVKDHPEFNRFEICGRDRQGLLVFNCTKLGADNRCHDYDQRPQLCRDFPHKGIFFCGGALPPGCGYKITEGVPFETHLRKARNKSGSHS</sequence>
<dbReference type="Proteomes" id="UP000005695">
    <property type="component" value="Unassembled WGS sequence"/>
</dbReference>
<organism evidence="1 2">
    <name type="scientific">Desulfuromonas acetoxidans (strain DSM 684 / 11070)</name>
    <dbReference type="NCBI Taxonomy" id="281689"/>
    <lineage>
        <taxon>Bacteria</taxon>
        <taxon>Pseudomonadati</taxon>
        <taxon>Thermodesulfobacteriota</taxon>
        <taxon>Desulfuromonadia</taxon>
        <taxon>Desulfuromonadales</taxon>
        <taxon>Desulfuromonadaceae</taxon>
        <taxon>Desulfuromonas</taxon>
    </lineage>
</organism>
<gene>
    <name evidence="1" type="ORF">Dace_2706</name>
</gene>
<dbReference type="RefSeq" id="WP_005998646.1">
    <property type="nucleotide sequence ID" value="NZ_AAEW02000004.1"/>
</dbReference>
<evidence type="ECO:0008006" key="3">
    <source>
        <dbReference type="Google" id="ProtNLM"/>
    </source>
</evidence>
<dbReference type="Pfam" id="PF03692">
    <property type="entry name" value="CxxCxxCC"/>
    <property type="match status" value="1"/>
</dbReference>